<dbReference type="AlphaFoldDB" id="A0A2P2QA17"/>
<reference evidence="1" key="1">
    <citation type="submission" date="2018-02" db="EMBL/GenBank/DDBJ databases">
        <title>Rhizophora mucronata_Transcriptome.</title>
        <authorList>
            <person name="Meera S.P."/>
            <person name="Sreeshan A."/>
            <person name="Augustine A."/>
        </authorList>
    </citation>
    <scope>NUCLEOTIDE SEQUENCE</scope>
    <source>
        <tissue evidence="1">Leaf</tissue>
    </source>
</reference>
<protein>
    <submittedName>
        <fullName evidence="1">Uncharacterized protein</fullName>
    </submittedName>
</protein>
<dbReference type="EMBL" id="GGEC01083245">
    <property type="protein sequence ID" value="MBX63729.1"/>
    <property type="molecule type" value="Transcribed_RNA"/>
</dbReference>
<evidence type="ECO:0000313" key="1">
    <source>
        <dbReference type="EMBL" id="MBX63729.1"/>
    </source>
</evidence>
<name>A0A2P2QA17_RHIMU</name>
<organism evidence="1">
    <name type="scientific">Rhizophora mucronata</name>
    <name type="common">Asiatic mangrove</name>
    <dbReference type="NCBI Taxonomy" id="61149"/>
    <lineage>
        <taxon>Eukaryota</taxon>
        <taxon>Viridiplantae</taxon>
        <taxon>Streptophyta</taxon>
        <taxon>Embryophyta</taxon>
        <taxon>Tracheophyta</taxon>
        <taxon>Spermatophyta</taxon>
        <taxon>Magnoliopsida</taxon>
        <taxon>eudicotyledons</taxon>
        <taxon>Gunneridae</taxon>
        <taxon>Pentapetalae</taxon>
        <taxon>rosids</taxon>
        <taxon>fabids</taxon>
        <taxon>Malpighiales</taxon>
        <taxon>Rhizophoraceae</taxon>
        <taxon>Rhizophora</taxon>
    </lineage>
</organism>
<accession>A0A2P2QA17</accession>
<proteinExistence type="predicted"/>
<sequence>MQGNMQARKSLLLPMFPNIYPNYNLVKYSIHTSNCISQSIT</sequence>